<evidence type="ECO:0000313" key="1">
    <source>
        <dbReference type="EMBL" id="QDA61955.1"/>
    </source>
</evidence>
<reference evidence="1 2" key="1">
    <citation type="submission" date="2019-06" db="EMBL/GenBank/DDBJ databases">
        <authorList>
            <person name="Srinivasan S."/>
        </authorList>
    </citation>
    <scope>NUCLEOTIDE SEQUENCE [LARGE SCALE GENOMIC DNA]</scope>
    <source>
        <strain evidence="1 2">17J68-5</strain>
    </source>
</reference>
<proteinExistence type="predicted"/>
<gene>
    <name evidence="1" type="ORF">FHG12_18445</name>
</gene>
<accession>A0A5B8A5Q4</accession>
<evidence type="ECO:0000313" key="2">
    <source>
        <dbReference type="Proteomes" id="UP000305398"/>
    </source>
</evidence>
<organism evidence="1 2">
    <name type="scientific">Hymenobacter jejuensis</name>
    <dbReference type="NCBI Taxonomy" id="2502781"/>
    <lineage>
        <taxon>Bacteria</taxon>
        <taxon>Pseudomonadati</taxon>
        <taxon>Bacteroidota</taxon>
        <taxon>Cytophagia</taxon>
        <taxon>Cytophagales</taxon>
        <taxon>Hymenobacteraceae</taxon>
        <taxon>Hymenobacter</taxon>
    </lineage>
</organism>
<dbReference type="AlphaFoldDB" id="A0A5B8A5Q4"/>
<name>A0A5B8A5Q4_9BACT</name>
<dbReference type="Proteomes" id="UP000305398">
    <property type="component" value="Chromosome"/>
</dbReference>
<keyword evidence="2" id="KW-1185">Reference proteome</keyword>
<sequence>MSVLGLRGTLHAVLLRHRWQFGERKRPVHGIPYTGGALSVYLGIDLNNAANPFMLLVNGVASTNVALQTETPLFCC</sequence>
<dbReference type="KEGG" id="hyj:FHG12_18445"/>
<dbReference type="RefSeq" id="WP_139517183.1">
    <property type="nucleotide sequence ID" value="NZ_CP040896.1"/>
</dbReference>
<dbReference type="EMBL" id="CP040896">
    <property type="protein sequence ID" value="QDA61955.1"/>
    <property type="molecule type" value="Genomic_DNA"/>
</dbReference>
<protein>
    <submittedName>
        <fullName evidence="1">Uncharacterized protein</fullName>
    </submittedName>
</protein>